<dbReference type="NCBIfam" id="TIGR00211">
    <property type="entry name" value="glyS"/>
    <property type="match status" value="1"/>
</dbReference>
<dbReference type="PROSITE" id="PS50861">
    <property type="entry name" value="AA_TRNA_LIGASE_II_GLYAB"/>
    <property type="match status" value="1"/>
</dbReference>
<evidence type="ECO:0000256" key="5">
    <source>
        <dbReference type="ARBA" id="ARBA00022598"/>
    </source>
</evidence>
<dbReference type="InterPro" id="IPR008909">
    <property type="entry name" value="DALR_anticod-bd"/>
</dbReference>
<keyword evidence="8 11" id="KW-0648">Protein biosynthesis</keyword>
<accession>A0ABN8DXW7</accession>
<evidence type="ECO:0000256" key="7">
    <source>
        <dbReference type="ARBA" id="ARBA00022840"/>
    </source>
</evidence>
<comment type="caution">
    <text evidence="13">The sequence shown here is derived from an EMBL/GenBank/DDBJ whole genome shotgun (WGS) entry which is preliminary data.</text>
</comment>
<feature type="domain" description="DALR anticodon binding" evidence="12">
    <location>
        <begin position="579"/>
        <end position="677"/>
    </location>
</feature>
<dbReference type="SUPFAM" id="SSF109604">
    <property type="entry name" value="HD-domain/PDEase-like"/>
    <property type="match status" value="1"/>
</dbReference>
<evidence type="ECO:0000256" key="9">
    <source>
        <dbReference type="ARBA" id="ARBA00023146"/>
    </source>
</evidence>
<sequence length="688" mass="75845">MAKEFLIELGTEELPPTQLRTLAEAFAANFETELNAADLAHDGITWYAAPRRLALKVANLAENQPDKIVEKRGPAIASAFDAEGNPTKAAEGWARGNGITVAQAERLVTDKGEWLLFKQEVKGQETKALVVELAAKALANLPIAKPMRWGDKETQFIRPVKTLTLLMGDELIAGEILGVQSDRIIRGHRFMGEASFTIDSASQYPAILEERGKVMADYEARKAIIIADAQKAAAAVGGIADLDDDLVEEVTSLVEWPVVLTAKFEEKFLKVPAEALVYTMKGDQKYFPVYDENKKLLPNFIFVSNIESKEPHHVIEGNEKVVRPRLADAEFFFNTDRKRPLIDRLAELDKAVFQQQLGTIKDKTDRITELAGYIAEQIGANVEQSKRAGLLAKCDLMTSMVFEFTDTQGVMGMHYARHDGEDEAVAVALNEQYMPRFAGDSLPADGVSAAVAMADKLDTIVGIFGIGQAPKGSDPFALRRASLGVLRIIVEYGYNLDLVDLVAKAKSLFGDRLTNANVEQDVIEFMLGRFRAWYQDEGFSVDIIQAVLARHPTKPADFDQRVKAVSHFRDLDAAEALAAANKRVGNILAKVEGELNTEIQDQLLQEASEKTLAAEVRRLQAALAPAIAEGNYQLALSELAALREPVDSFFDNVMVMADDEALKQNRLALLFALRQLFLEIADISLLQK</sequence>
<dbReference type="InterPro" id="IPR006194">
    <property type="entry name" value="Gly-tRNA-synth_heterodimer"/>
</dbReference>
<evidence type="ECO:0000256" key="11">
    <source>
        <dbReference type="HAMAP-Rule" id="MF_00255"/>
    </source>
</evidence>
<evidence type="ECO:0000313" key="13">
    <source>
        <dbReference type="EMBL" id="CAH0534765.1"/>
    </source>
</evidence>
<dbReference type="Pfam" id="PF02092">
    <property type="entry name" value="tRNA_synt_2f"/>
    <property type="match status" value="1"/>
</dbReference>
<organism evidence="13 14">
    <name type="scientific">Vibrio stylophorae</name>
    <dbReference type="NCBI Taxonomy" id="659351"/>
    <lineage>
        <taxon>Bacteria</taxon>
        <taxon>Pseudomonadati</taxon>
        <taxon>Pseudomonadota</taxon>
        <taxon>Gammaproteobacteria</taxon>
        <taxon>Vibrionales</taxon>
        <taxon>Vibrionaceae</taxon>
        <taxon>Vibrio</taxon>
    </lineage>
</organism>
<proteinExistence type="inferred from homology"/>
<dbReference type="GO" id="GO:0004820">
    <property type="term" value="F:glycine-tRNA ligase activity"/>
    <property type="evidence" value="ECO:0007669"/>
    <property type="project" value="UniProtKB-EC"/>
</dbReference>
<keyword evidence="4 11" id="KW-0963">Cytoplasm</keyword>
<keyword evidence="7 11" id="KW-0067">ATP-binding</keyword>
<dbReference type="PRINTS" id="PR01045">
    <property type="entry name" value="TRNASYNTHGB"/>
</dbReference>
<dbReference type="PANTHER" id="PTHR30075:SF2">
    <property type="entry name" value="GLYCINE--TRNA LIGASE, CHLOROPLASTIC_MITOCHONDRIAL 2"/>
    <property type="match status" value="1"/>
</dbReference>
<reference evidence="13" key="1">
    <citation type="submission" date="2021-11" db="EMBL/GenBank/DDBJ databases">
        <authorList>
            <person name="Rodrigo-Torres L."/>
            <person name="Arahal R. D."/>
            <person name="Lucena T."/>
        </authorList>
    </citation>
    <scope>NUCLEOTIDE SEQUENCE</scope>
    <source>
        <strain evidence="13">CECT 7929</strain>
    </source>
</reference>
<keyword evidence="14" id="KW-1185">Reference proteome</keyword>
<dbReference type="Proteomes" id="UP000838672">
    <property type="component" value="Unassembled WGS sequence"/>
</dbReference>
<evidence type="ECO:0000256" key="10">
    <source>
        <dbReference type="ARBA" id="ARBA00047937"/>
    </source>
</evidence>
<dbReference type="PANTHER" id="PTHR30075">
    <property type="entry name" value="GLYCYL-TRNA SYNTHETASE"/>
    <property type="match status" value="1"/>
</dbReference>
<dbReference type="InterPro" id="IPR015944">
    <property type="entry name" value="Gly-tRNA-synth_bsu"/>
</dbReference>
<dbReference type="EC" id="6.1.1.14" evidence="11"/>
<evidence type="ECO:0000256" key="6">
    <source>
        <dbReference type="ARBA" id="ARBA00022741"/>
    </source>
</evidence>
<comment type="catalytic activity">
    <reaction evidence="10 11">
        <text>tRNA(Gly) + glycine + ATP = glycyl-tRNA(Gly) + AMP + diphosphate</text>
        <dbReference type="Rhea" id="RHEA:16013"/>
        <dbReference type="Rhea" id="RHEA-COMP:9664"/>
        <dbReference type="Rhea" id="RHEA-COMP:9683"/>
        <dbReference type="ChEBI" id="CHEBI:30616"/>
        <dbReference type="ChEBI" id="CHEBI:33019"/>
        <dbReference type="ChEBI" id="CHEBI:57305"/>
        <dbReference type="ChEBI" id="CHEBI:78442"/>
        <dbReference type="ChEBI" id="CHEBI:78522"/>
        <dbReference type="ChEBI" id="CHEBI:456215"/>
        <dbReference type="EC" id="6.1.1.14"/>
    </reaction>
</comment>
<evidence type="ECO:0000256" key="8">
    <source>
        <dbReference type="ARBA" id="ARBA00022917"/>
    </source>
</evidence>
<evidence type="ECO:0000313" key="14">
    <source>
        <dbReference type="Proteomes" id="UP000838672"/>
    </source>
</evidence>
<keyword evidence="6 11" id="KW-0547">Nucleotide-binding</keyword>
<protein>
    <recommendedName>
        <fullName evidence="11">Glycine--tRNA ligase beta subunit</fullName>
        <ecNumber evidence="11">6.1.1.14</ecNumber>
    </recommendedName>
    <alternativeName>
        <fullName evidence="11">Glycyl-tRNA synthetase beta subunit</fullName>
        <shortName evidence="11">GlyRS</shortName>
    </alternativeName>
</protein>
<dbReference type="RefSeq" id="WP_237467790.1">
    <property type="nucleotide sequence ID" value="NZ_CAKLDI010000001.1"/>
</dbReference>
<name>A0ABN8DXW7_9VIBR</name>
<dbReference type="Pfam" id="PF05746">
    <property type="entry name" value="DALR_1"/>
    <property type="match status" value="1"/>
</dbReference>
<dbReference type="HAMAP" id="MF_00255">
    <property type="entry name" value="Gly_tRNA_synth_beta"/>
    <property type="match status" value="1"/>
</dbReference>
<evidence type="ECO:0000256" key="1">
    <source>
        <dbReference type="ARBA" id="ARBA00004496"/>
    </source>
</evidence>
<evidence type="ECO:0000259" key="12">
    <source>
        <dbReference type="Pfam" id="PF05746"/>
    </source>
</evidence>
<comment type="similarity">
    <text evidence="2 11">Belongs to the class-II aminoacyl-tRNA synthetase family.</text>
</comment>
<comment type="subunit">
    <text evidence="3 11">Tetramer of two alpha and two beta subunits.</text>
</comment>
<evidence type="ECO:0000256" key="4">
    <source>
        <dbReference type="ARBA" id="ARBA00022490"/>
    </source>
</evidence>
<comment type="subcellular location">
    <subcellularLocation>
        <location evidence="1 11">Cytoplasm</location>
    </subcellularLocation>
</comment>
<dbReference type="EMBL" id="CAKLDI010000001">
    <property type="protein sequence ID" value="CAH0534765.1"/>
    <property type="molecule type" value="Genomic_DNA"/>
</dbReference>
<evidence type="ECO:0000256" key="3">
    <source>
        <dbReference type="ARBA" id="ARBA00011209"/>
    </source>
</evidence>
<keyword evidence="9 11" id="KW-0030">Aminoacyl-tRNA synthetase</keyword>
<gene>
    <name evidence="11 13" type="primary">glyS</name>
    <name evidence="13" type="ORF">VST7929_02727</name>
</gene>
<keyword evidence="5 11" id="KW-0436">Ligase</keyword>
<evidence type="ECO:0000256" key="2">
    <source>
        <dbReference type="ARBA" id="ARBA00008226"/>
    </source>
</evidence>